<dbReference type="Proteomes" id="UP000000748">
    <property type="component" value="Chromosome"/>
</dbReference>
<dbReference type="SUPFAM" id="SSF55486">
    <property type="entry name" value="Metalloproteases ('zincins'), catalytic domain"/>
    <property type="match status" value="1"/>
</dbReference>
<evidence type="ECO:0000313" key="3">
    <source>
        <dbReference type="Proteomes" id="UP000000748"/>
    </source>
</evidence>
<dbReference type="SMART" id="SM01351">
    <property type="entry name" value="Aspzincin_M35"/>
    <property type="match status" value="1"/>
</dbReference>
<protein>
    <submittedName>
        <fullName evidence="2">Zinc-dependent metallopeptidase</fullName>
    </submittedName>
</protein>
<evidence type="ECO:0000259" key="1">
    <source>
        <dbReference type="SMART" id="SM01351"/>
    </source>
</evidence>
<accession>B7MUP2</accession>
<dbReference type="HOGENOM" id="CLU_1127719_0_0_6"/>
<gene>
    <name evidence="2" type="ordered locus">ECED1_1611</name>
</gene>
<proteinExistence type="predicted"/>
<evidence type="ECO:0000313" key="2">
    <source>
        <dbReference type="EMBL" id="CAR07808.2"/>
    </source>
</evidence>
<dbReference type="CDD" id="cd11007">
    <property type="entry name" value="M35_like_1"/>
    <property type="match status" value="1"/>
</dbReference>
<dbReference type="Gene3D" id="3.40.390.10">
    <property type="entry name" value="Collagenase (Catalytic Domain)"/>
    <property type="match status" value="1"/>
</dbReference>
<dbReference type="GO" id="GO:0004222">
    <property type="term" value="F:metalloendopeptidase activity"/>
    <property type="evidence" value="ECO:0007669"/>
    <property type="project" value="InterPro"/>
</dbReference>
<feature type="domain" description="Lysine-specific metallo-endopeptidase" evidence="1">
    <location>
        <begin position="60"/>
        <end position="242"/>
    </location>
</feature>
<organism evidence="2 3">
    <name type="scientific">Escherichia coli O81 (strain ED1a)</name>
    <dbReference type="NCBI Taxonomy" id="585397"/>
    <lineage>
        <taxon>Bacteria</taxon>
        <taxon>Pseudomonadati</taxon>
        <taxon>Pseudomonadota</taxon>
        <taxon>Gammaproteobacteria</taxon>
        <taxon>Enterobacterales</taxon>
        <taxon>Enterobacteriaceae</taxon>
        <taxon>Escherichia</taxon>
    </lineage>
</organism>
<dbReference type="AlphaFoldDB" id="B7MUP2"/>
<dbReference type="InterPro" id="IPR029463">
    <property type="entry name" value="Lys_MEP"/>
</dbReference>
<dbReference type="InterPro" id="IPR034108">
    <property type="entry name" value="Pept_M35-like_proteobacteria"/>
</dbReference>
<reference evidence="3" key="1">
    <citation type="journal article" date="2009" name="PLoS Genet.">
        <title>Organised genome dynamics in the Escherichia coli species results in highly diverse adaptive paths.</title>
        <authorList>
            <person name="Touchon M."/>
            <person name="Hoede C."/>
            <person name="Tenaillon O."/>
            <person name="Barbe V."/>
            <person name="Baeriswyl S."/>
            <person name="Bidet P."/>
            <person name="Bingen E."/>
            <person name="Bonacorsi S."/>
            <person name="Bouchier C."/>
            <person name="Bouvet O."/>
            <person name="Calteau A."/>
            <person name="Chiapello H."/>
            <person name="Clermont O."/>
            <person name="Cruveiller S."/>
            <person name="Danchin A."/>
            <person name="Diard M."/>
            <person name="Dossat C."/>
            <person name="Karoui M.E."/>
            <person name="Frapy E."/>
            <person name="Garry L."/>
            <person name="Ghigo J.M."/>
            <person name="Gilles A.M."/>
            <person name="Johnson J."/>
            <person name="Le Bouguenec C."/>
            <person name="Lescat M."/>
            <person name="Mangenot S."/>
            <person name="Martinez-Jehanne V."/>
            <person name="Matic I."/>
            <person name="Nassif X."/>
            <person name="Oztas S."/>
            <person name="Petit M.A."/>
            <person name="Pichon C."/>
            <person name="Rouy Z."/>
            <person name="Ruf C.S."/>
            <person name="Schneider D."/>
            <person name="Tourret J."/>
            <person name="Vacherie B."/>
            <person name="Vallenet D."/>
            <person name="Medigue C."/>
            <person name="Rocha E.P.C."/>
            <person name="Denamur E."/>
        </authorList>
    </citation>
    <scope>NUCLEOTIDE SEQUENCE [LARGE SCALE GENOMIC DNA]</scope>
    <source>
        <strain evidence="3">ED1a</strain>
    </source>
</reference>
<dbReference type="KEGG" id="ecq:ECED1_1611"/>
<dbReference type="EMBL" id="CU928162">
    <property type="protein sequence ID" value="CAR07808.2"/>
    <property type="molecule type" value="Genomic_DNA"/>
</dbReference>
<name>B7MUP2_ECO81</name>
<dbReference type="InterPro" id="IPR024079">
    <property type="entry name" value="MetalloPept_cat_dom_sf"/>
</dbReference>
<sequence>MRMMIFSQWKDTMDDNNQTSGQPKPEPEECVKEQKITDHFKIMIDKARKAQKLVLIKRADDLLRWGAQEEYDFSKIFGVKGNKEVNIRKYGHNTGRRMNARFLMMDGVRRLMIIANDLTMSSFINYTGCNEFAAFVSPSKDMPYIINIGAKFEYRDGKKNPVTGKDSHVATLCHEMSHIQWYYGDNKKGGMWSQDYTTTDKYSTCKEDEVSYDEHIRIATKLISKQKDQIFENAYNIERYFEIRLIESEIDSIDDEILSNSVKKKIAELEKALLH</sequence>